<evidence type="ECO:0000313" key="3">
    <source>
        <dbReference type="Proteomes" id="UP000680839"/>
    </source>
</evidence>
<reference evidence="2" key="1">
    <citation type="submission" date="2021-06" db="EMBL/GenBank/DDBJ databases">
        <title>Bradyrhizobium sp. S2-20-1 Genome sequencing.</title>
        <authorList>
            <person name="Jin L."/>
        </authorList>
    </citation>
    <scope>NUCLEOTIDE SEQUENCE</scope>
    <source>
        <strain evidence="2">S2-20-1</strain>
    </source>
</reference>
<keyword evidence="2" id="KW-0255">Endonuclease</keyword>
<dbReference type="GO" id="GO:0004519">
    <property type="term" value="F:endonuclease activity"/>
    <property type="evidence" value="ECO:0007669"/>
    <property type="project" value="UniProtKB-KW"/>
</dbReference>
<organism evidence="2 3">
    <name type="scientific">Bradyrhizobium sediminis</name>
    <dbReference type="NCBI Taxonomy" id="2840469"/>
    <lineage>
        <taxon>Bacteria</taxon>
        <taxon>Pseudomonadati</taxon>
        <taxon>Pseudomonadota</taxon>
        <taxon>Alphaproteobacteria</taxon>
        <taxon>Hyphomicrobiales</taxon>
        <taxon>Nitrobacteraceae</taxon>
        <taxon>Bradyrhizobium</taxon>
    </lineage>
</organism>
<dbReference type="GO" id="GO:0008270">
    <property type="term" value="F:zinc ion binding"/>
    <property type="evidence" value="ECO:0007669"/>
    <property type="project" value="InterPro"/>
</dbReference>
<dbReference type="RefSeq" id="WP_215619939.1">
    <property type="nucleotide sequence ID" value="NZ_CP076134.1"/>
</dbReference>
<dbReference type="SMART" id="SM00507">
    <property type="entry name" value="HNHc"/>
    <property type="match status" value="1"/>
</dbReference>
<evidence type="ECO:0000313" key="2">
    <source>
        <dbReference type="EMBL" id="QWG11028.1"/>
    </source>
</evidence>
<gene>
    <name evidence="2" type="ORF">KMZ29_14690</name>
</gene>
<feature type="domain" description="HNH nuclease" evidence="1">
    <location>
        <begin position="23"/>
        <end position="75"/>
    </location>
</feature>
<dbReference type="GO" id="GO:0003676">
    <property type="term" value="F:nucleic acid binding"/>
    <property type="evidence" value="ECO:0007669"/>
    <property type="project" value="InterPro"/>
</dbReference>
<keyword evidence="2" id="KW-0378">Hydrolase</keyword>
<accession>A0A975N9K9</accession>
<protein>
    <submittedName>
        <fullName evidence="2">HNH endonuclease</fullName>
    </submittedName>
</protein>
<sequence>MGLKRGEYDSHSAAVIRSARWKVVRLAAKRRDGFKCVKCSASGMLEVDHIKRVKDAPDLAFELSNLQTLCKPCHSAKTKIECGFGNEISPARAAWRDLVAMLAKPQPKESLCCTL</sequence>
<dbReference type="Gene3D" id="1.10.30.50">
    <property type="match status" value="1"/>
</dbReference>
<dbReference type="InterPro" id="IPR002711">
    <property type="entry name" value="HNH"/>
</dbReference>
<dbReference type="Proteomes" id="UP000680839">
    <property type="component" value="Chromosome"/>
</dbReference>
<dbReference type="CDD" id="cd00085">
    <property type="entry name" value="HNHc"/>
    <property type="match status" value="1"/>
</dbReference>
<proteinExistence type="predicted"/>
<dbReference type="Pfam" id="PF01844">
    <property type="entry name" value="HNH"/>
    <property type="match status" value="1"/>
</dbReference>
<name>A0A975N9K9_9BRAD</name>
<dbReference type="InterPro" id="IPR003615">
    <property type="entry name" value="HNH_nuc"/>
</dbReference>
<evidence type="ECO:0000259" key="1">
    <source>
        <dbReference type="SMART" id="SM00507"/>
    </source>
</evidence>
<dbReference type="AlphaFoldDB" id="A0A975N9K9"/>
<dbReference type="EMBL" id="CP076134">
    <property type="protein sequence ID" value="QWG11028.1"/>
    <property type="molecule type" value="Genomic_DNA"/>
</dbReference>
<keyword evidence="2" id="KW-0540">Nuclease</keyword>